<evidence type="ECO:0000256" key="9">
    <source>
        <dbReference type="SAM" id="MobiDB-lite"/>
    </source>
</evidence>
<evidence type="ECO:0000256" key="2">
    <source>
        <dbReference type="ARBA" id="ARBA00004496"/>
    </source>
</evidence>
<dbReference type="PROSITE" id="PS50005">
    <property type="entry name" value="TPR"/>
    <property type="match status" value="3"/>
</dbReference>
<evidence type="ECO:0000313" key="11">
    <source>
        <dbReference type="Proteomes" id="UP000823749"/>
    </source>
</evidence>
<keyword evidence="11" id="KW-1185">Reference proteome</keyword>
<dbReference type="GO" id="GO:0005778">
    <property type="term" value="C:peroxisomal membrane"/>
    <property type="evidence" value="ECO:0007669"/>
    <property type="project" value="TreeGrafter"/>
</dbReference>
<keyword evidence="5" id="KW-0677">Repeat</keyword>
<evidence type="ECO:0000256" key="5">
    <source>
        <dbReference type="ARBA" id="ARBA00022737"/>
    </source>
</evidence>
<protein>
    <recommendedName>
        <fullName evidence="12">Peroxin-5</fullName>
    </recommendedName>
</protein>
<gene>
    <name evidence="10" type="ORF">RHGRI_009353</name>
</gene>
<dbReference type="SMART" id="SM00028">
    <property type="entry name" value="TPR"/>
    <property type="match status" value="4"/>
</dbReference>
<dbReference type="GO" id="GO:0016560">
    <property type="term" value="P:protein import into peroxisome matrix, docking"/>
    <property type="evidence" value="ECO:0007669"/>
    <property type="project" value="TreeGrafter"/>
</dbReference>
<evidence type="ECO:0000256" key="8">
    <source>
        <dbReference type="PROSITE-ProRule" id="PRU00339"/>
    </source>
</evidence>
<evidence type="ECO:0000256" key="4">
    <source>
        <dbReference type="ARBA" id="ARBA00022490"/>
    </source>
</evidence>
<evidence type="ECO:0008006" key="12">
    <source>
        <dbReference type="Google" id="ProtNLM"/>
    </source>
</evidence>
<evidence type="ECO:0000256" key="1">
    <source>
        <dbReference type="ARBA" id="ARBA00004275"/>
    </source>
</evidence>
<dbReference type="GO" id="GO:0005052">
    <property type="term" value="F:peroxisome matrix targeting signal-1 binding"/>
    <property type="evidence" value="ECO:0007669"/>
    <property type="project" value="TreeGrafter"/>
</dbReference>
<feature type="region of interest" description="Disordered" evidence="9">
    <location>
        <begin position="38"/>
        <end position="75"/>
    </location>
</feature>
<comment type="subcellular location">
    <subcellularLocation>
        <location evidence="2">Cytoplasm</location>
    </subcellularLocation>
    <subcellularLocation>
        <location evidence="1">Peroxisome</location>
    </subcellularLocation>
</comment>
<feature type="repeat" description="TPR" evidence="8">
    <location>
        <begin position="568"/>
        <end position="601"/>
    </location>
</feature>
<comment type="caution">
    <text evidence="10">The sequence shown here is derived from an EMBL/GenBank/DDBJ whole genome shotgun (WGS) entry which is preliminary data.</text>
</comment>
<reference evidence="10" key="1">
    <citation type="submission" date="2020-08" db="EMBL/GenBank/DDBJ databases">
        <title>Plant Genome Project.</title>
        <authorList>
            <person name="Zhang R.-G."/>
        </authorList>
    </citation>
    <scope>NUCLEOTIDE SEQUENCE</scope>
    <source>
        <strain evidence="10">WSP0</strain>
        <tissue evidence="10">Leaf</tissue>
    </source>
</reference>
<dbReference type="SUPFAM" id="SSF48452">
    <property type="entry name" value="TPR-like"/>
    <property type="match status" value="2"/>
</dbReference>
<organism evidence="10 11">
    <name type="scientific">Rhododendron griersonianum</name>
    <dbReference type="NCBI Taxonomy" id="479676"/>
    <lineage>
        <taxon>Eukaryota</taxon>
        <taxon>Viridiplantae</taxon>
        <taxon>Streptophyta</taxon>
        <taxon>Embryophyta</taxon>
        <taxon>Tracheophyta</taxon>
        <taxon>Spermatophyta</taxon>
        <taxon>Magnoliopsida</taxon>
        <taxon>eudicotyledons</taxon>
        <taxon>Gunneridae</taxon>
        <taxon>Pentapetalae</taxon>
        <taxon>asterids</taxon>
        <taxon>Ericales</taxon>
        <taxon>Ericaceae</taxon>
        <taxon>Ericoideae</taxon>
        <taxon>Rhodoreae</taxon>
        <taxon>Rhododendron</taxon>
    </lineage>
</organism>
<dbReference type="Proteomes" id="UP000823749">
    <property type="component" value="Chromosome 4"/>
</dbReference>
<evidence type="ECO:0000256" key="3">
    <source>
        <dbReference type="ARBA" id="ARBA00005348"/>
    </source>
</evidence>
<dbReference type="AlphaFoldDB" id="A0AAV6KEE8"/>
<feature type="repeat" description="TPR" evidence="8">
    <location>
        <begin position="789"/>
        <end position="822"/>
    </location>
</feature>
<dbReference type="PANTHER" id="PTHR10130">
    <property type="entry name" value="PEROXISOMAL TARGETING SIGNAL 1 RECEPTOR PEX5"/>
    <property type="match status" value="1"/>
</dbReference>
<keyword evidence="4" id="KW-0963">Cytoplasm</keyword>
<evidence type="ECO:0000256" key="7">
    <source>
        <dbReference type="ARBA" id="ARBA00023140"/>
    </source>
</evidence>
<evidence type="ECO:0000313" key="10">
    <source>
        <dbReference type="EMBL" id="KAG5550882.1"/>
    </source>
</evidence>
<accession>A0AAV6KEE8</accession>
<evidence type="ECO:0000256" key="6">
    <source>
        <dbReference type="ARBA" id="ARBA00022803"/>
    </source>
</evidence>
<sequence>MAMRDLVTGGAACAVPGSSSSSNPFGALANALIGSSSKTQERLKEIPTSTTTSSDGNVYAGTDEPLTTLPGSEFDHPLQPNVQGAEFFRGFRNADQGRLADVWEEIHNPQLPYSQGRGSLTHLPAIEQTIRPNNQLQPDFDENDTQLLARYLVLVSKDTYYANSDEGEVYFKCQKNKIRLAERTLTWPPQRVLSSFLHSFVNSNQGGIPFRPTPLPVLGLSEGDKQCIRDRSSIMARHFFADKSEDFINAQVNALLSSLDIDGDIRARGPLPGRFRELEDYWNESQGMMKPGPHAADGWVAEYTQHRVEHGDPNAWAHSFELQHGANGWASEFEHEQSQIASLNQMRGANIANLAAMEQTRMLAHTLAQNNDPKFQNSKFLQFVSKMSRGEIIMEDNQVKPNAVSAPGDWATEYQQQFKGGHAWADQFAHEAILLVSYTISRGPDGWASEFAAERDQNGLVDDQWVNEFSKLHVQDWAEEFGNQFGEGALGENSADNWANGYDDYLNEQIAAKQRSETSRGVYEFSDMNPYVGHPNPLKEGQELFRKGLLSEAVLALEAEVLKNSDNAEGWRLLGIAHAENDDDQQAIAAMMRAQEVDPTNLEVLLALGVSHTNELEQAAALKYLYSWLRHHSKYGTLARPEMSDSLYYADVAGLFNEAAQMSPEDADVHVVLGVLYNLSREFDKAIASFKTALKLKPRDYSLWNKLGATQANSVQSADAIDAYQQASMLEIYNEAIYDLLSSGLTRGENSGVEKPYAIKHDVCSMNCIWLSHMMLLASQALDLKPNYVRAWANMGISYANQGMYEESIRYYVRALAMNPKADNAWQYLRISLSCASRNDMMQACDSRNLDVLQKEFPL</sequence>
<feature type="compositionally biased region" description="Polar residues" evidence="9">
    <location>
        <begin position="47"/>
        <end position="56"/>
    </location>
</feature>
<dbReference type="PANTHER" id="PTHR10130:SF0">
    <property type="entry name" value="GH08708P"/>
    <property type="match status" value="1"/>
</dbReference>
<dbReference type="InterPro" id="IPR024111">
    <property type="entry name" value="PEX5/PEX5L"/>
</dbReference>
<proteinExistence type="inferred from homology"/>
<dbReference type="Pfam" id="PF00515">
    <property type="entry name" value="TPR_1"/>
    <property type="match status" value="1"/>
</dbReference>
<dbReference type="InterPro" id="IPR011990">
    <property type="entry name" value="TPR-like_helical_dom_sf"/>
</dbReference>
<dbReference type="Pfam" id="PF13432">
    <property type="entry name" value="TPR_16"/>
    <property type="match status" value="2"/>
</dbReference>
<name>A0AAV6KEE8_9ERIC</name>
<feature type="repeat" description="TPR" evidence="8">
    <location>
        <begin position="667"/>
        <end position="700"/>
    </location>
</feature>
<dbReference type="PROSITE" id="PS50293">
    <property type="entry name" value="TPR_REGION"/>
    <property type="match status" value="1"/>
</dbReference>
<keyword evidence="6 8" id="KW-0802">TPR repeat</keyword>
<dbReference type="EMBL" id="JACTNZ010000004">
    <property type="protein sequence ID" value="KAG5550882.1"/>
    <property type="molecule type" value="Genomic_DNA"/>
</dbReference>
<dbReference type="InterPro" id="IPR019734">
    <property type="entry name" value="TPR_rpt"/>
</dbReference>
<comment type="similarity">
    <text evidence="3">Belongs to the peroxisomal targeting signal receptor family.</text>
</comment>
<dbReference type="GO" id="GO:0005829">
    <property type="term" value="C:cytosol"/>
    <property type="evidence" value="ECO:0007669"/>
    <property type="project" value="TreeGrafter"/>
</dbReference>
<keyword evidence="7" id="KW-0576">Peroxisome</keyword>
<dbReference type="Gene3D" id="1.25.40.10">
    <property type="entry name" value="Tetratricopeptide repeat domain"/>
    <property type="match status" value="2"/>
</dbReference>